<organism evidence="2 3">
    <name type="scientific">Sphingomonas hominis</name>
    <dbReference type="NCBI Taxonomy" id="2741495"/>
    <lineage>
        <taxon>Bacteria</taxon>
        <taxon>Pseudomonadati</taxon>
        <taxon>Pseudomonadota</taxon>
        <taxon>Alphaproteobacteria</taxon>
        <taxon>Sphingomonadales</taxon>
        <taxon>Sphingomonadaceae</taxon>
        <taxon>Sphingomonas</taxon>
    </lineage>
</organism>
<keyword evidence="1" id="KW-1133">Transmembrane helix</keyword>
<keyword evidence="3" id="KW-1185">Reference proteome</keyword>
<keyword evidence="1" id="KW-0812">Transmembrane</keyword>
<proteinExistence type="predicted"/>
<accession>A0ABX2JHH6</accession>
<reference evidence="2 3" key="1">
    <citation type="submission" date="2020-06" db="EMBL/GenBank/DDBJ databases">
        <title>Sphingomonas hominis sp. nov., a member of the Sphingomonas, isolated from the hair of a 22-year-old girl.</title>
        <authorList>
            <person name="Zhang D.-F."/>
            <person name="Cui X.-W."/>
        </authorList>
    </citation>
    <scope>NUCLEOTIDE SEQUENCE [LARGE SCALE GENOMIC DNA]</scope>
    <source>
        <strain evidence="2 3">HHU CXW</strain>
    </source>
</reference>
<dbReference type="RefSeq" id="WP_174193556.1">
    <property type="nucleotide sequence ID" value="NZ_JABULH010000002.1"/>
</dbReference>
<dbReference type="Proteomes" id="UP000621447">
    <property type="component" value="Unassembled WGS sequence"/>
</dbReference>
<feature type="transmembrane region" description="Helical" evidence="1">
    <location>
        <begin position="20"/>
        <end position="42"/>
    </location>
</feature>
<evidence type="ECO:0000313" key="2">
    <source>
        <dbReference type="EMBL" id="NTS65041.1"/>
    </source>
</evidence>
<name>A0ABX2JHH6_9SPHN</name>
<keyword evidence="1" id="KW-0472">Membrane</keyword>
<evidence type="ECO:0000313" key="3">
    <source>
        <dbReference type="Proteomes" id="UP000621447"/>
    </source>
</evidence>
<sequence>MRVSIGTVEVRAKVVVSPGGLLGLGSCVSMILLGSAAIVVAARFNPR</sequence>
<dbReference type="EMBL" id="JABULH010000002">
    <property type="protein sequence ID" value="NTS65041.1"/>
    <property type="molecule type" value="Genomic_DNA"/>
</dbReference>
<evidence type="ECO:0000256" key="1">
    <source>
        <dbReference type="SAM" id="Phobius"/>
    </source>
</evidence>
<comment type="caution">
    <text evidence="2">The sequence shown here is derived from an EMBL/GenBank/DDBJ whole genome shotgun (WGS) entry which is preliminary data.</text>
</comment>
<gene>
    <name evidence="2" type="ORF">HRV97_07680</name>
</gene>
<protein>
    <submittedName>
        <fullName evidence="2">Uncharacterized protein</fullName>
    </submittedName>
</protein>
<dbReference type="PROSITE" id="PS51257">
    <property type="entry name" value="PROKAR_LIPOPROTEIN"/>
    <property type="match status" value="1"/>
</dbReference>